<dbReference type="AlphaFoldDB" id="A0A7R7VXI3"/>
<dbReference type="InterPro" id="IPR036052">
    <property type="entry name" value="TrpB-like_PALP_sf"/>
</dbReference>
<dbReference type="EMBL" id="AP024423">
    <property type="protein sequence ID" value="BCR92593.1"/>
    <property type="molecule type" value="Genomic_DNA"/>
</dbReference>
<protein>
    <submittedName>
        <fullName evidence="1">Threonine synthase</fullName>
    </submittedName>
</protein>
<sequence>MDRQQSTALGGKKDVSVVILHPKGRISPIQEAQMATRTDRNVHNLAVKTLKLGAVNSINFARILAQIVFYFYSYFSLARKSPSLNVGDKVRFVTPTGIFGNILEGFFAKLAYQ</sequence>
<dbReference type="KEGG" id="ache:ACHE_80493A"/>
<dbReference type="SUPFAM" id="SSF53686">
    <property type="entry name" value="Tryptophan synthase beta subunit-like PLP-dependent enzymes"/>
    <property type="match status" value="1"/>
</dbReference>
<evidence type="ECO:0000313" key="1">
    <source>
        <dbReference type="EMBL" id="BCR92593.1"/>
    </source>
</evidence>
<accession>A0A7R7VXI3</accession>
<dbReference type="Proteomes" id="UP000637239">
    <property type="component" value="Chromosome 8"/>
</dbReference>
<organism evidence="1 2">
    <name type="scientific">Aspergillus chevalieri</name>
    <name type="common">Eurotium chevalieri</name>
    <dbReference type="NCBI Taxonomy" id="182096"/>
    <lineage>
        <taxon>Eukaryota</taxon>
        <taxon>Fungi</taxon>
        <taxon>Dikarya</taxon>
        <taxon>Ascomycota</taxon>
        <taxon>Pezizomycotina</taxon>
        <taxon>Eurotiomycetes</taxon>
        <taxon>Eurotiomycetidae</taxon>
        <taxon>Eurotiales</taxon>
        <taxon>Aspergillaceae</taxon>
        <taxon>Aspergillus</taxon>
        <taxon>Aspergillus subgen. Aspergillus</taxon>
    </lineage>
</organism>
<dbReference type="PANTHER" id="PTHR42690:SF1">
    <property type="entry name" value="THREONINE SYNTHASE-LIKE 2"/>
    <property type="match status" value="1"/>
</dbReference>
<evidence type="ECO:0000313" key="2">
    <source>
        <dbReference type="Proteomes" id="UP000637239"/>
    </source>
</evidence>
<gene>
    <name evidence="1" type="primary">THR4_3</name>
    <name evidence="1" type="ORF">ACHE_80493A</name>
</gene>
<dbReference type="RefSeq" id="XP_043141106.1">
    <property type="nucleotide sequence ID" value="XM_043283870.1"/>
</dbReference>
<dbReference type="GeneID" id="66986942"/>
<dbReference type="Gene3D" id="3.40.50.1100">
    <property type="match status" value="2"/>
</dbReference>
<keyword evidence="2" id="KW-1185">Reference proteome</keyword>
<name>A0A7R7VXI3_ASPCH</name>
<reference evidence="1" key="2">
    <citation type="submission" date="2021-02" db="EMBL/GenBank/DDBJ databases">
        <title>Aspergillus chevalieri M1 genome sequence.</title>
        <authorList>
            <person name="Kadooka C."/>
            <person name="Mori K."/>
            <person name="Futagami T."/>
        </authorList>
    </citation>
    <scope>NUCLEOTIDE SEQUENCE</scope>
    <source>
        <strain evidence="1">M1</strain>
    </source>
</reference>
<dbReference type="InterPro" id="IPR051166">
    <property type="entry name" value="Threonine_Synthase"/>
</dbReference>
<reference evidence="1" key="1">
    <citation type="submission" date="2021-01" db="EMBL/GenBank/DDBJ databases">
        <authorList>
            <consortium name="Aspergillus chevalieri M1 genome sequencing consortium"/>
            <person name="Kazuki M."/>
            <person name="Futagami T."/>
        </authorList>
    </citation>
    <scope>NUCLEOTIDE SEQUENCE</scope>
    <source>
        <strain evidence="1">M1</strain>
    </source>
</reference>
<dbReference type="PANTHER" id="PTHR42690">
    <property type="entry name" value="THREONINE SYNTHASE FAMILY MEMBER"/>
    <property type="match status" value="1"/>
</dbReference>
<dbReference type="GO" id="GO:0009088">
    <property type="term" value="P:threonine biosynthetic process"/>
    <property type="evidence" value="ECO:0007669"/>
    <property type="project" value="TreeGrafter"/>
</dbReference>
<dbReference type="GO" id="GO:0004795">
    <property type="term" value="F:threonine synthase activity"/>
    <property type="evidence" value="ECO:0007669"/>
    <property type="project" value="TreeGrafter"/>
</dbReference>
<proteinExistence type="predicted"/>